<sequence length="136" mass="15870">MHLFCLKQAEVIRAANFGGMAPVTIDWFHLVRSCDEILLPRCSWPHFLNLFQAIGQDNELMKYATFSNFDAESWMVPMTRHACYPMRSQDQMSANYIYAVCIVYWNETGFERDSDCAFHHPLAKNCPKKPMIWPTI</sequence>
<evidence type="ECO:0000313" key="1">
    <source>
        <dbReference type="EMBL" id="VDN12941.1"/>
    </source>
</evidence>
<dbReference type="AlphaFoldDB" id="A0A3P7M3S8"/>
<dbReference type="EMBL" id="UYRU01055159">
    <property type="protein sequence ID" value="VDN12941.1"/>
    <property type="molecule type" value="Genomic_DNA"/>
</dbReference>
<protein>
    <submittedName>
        <fullName evidence="1">Uncharacterized protein</fullName>
    </submittedName>
</protein>
<accession>A0A3P7M3S8</accession>
<name>A0A3P7M3S8_DIBLA</name>
<keyword evidence="2" id="KW-1185">Reference proteome</keyword>
<gene>
    <name evidence="1" type="ORF">DILT_LOCUS8772</name>
</gene>
<dbReference type="OrthoDB" id="3967at2759"/>
<dbReference type="Proteomes" id="UP000281553">
    <property type="component" value="Unassembled WGS sequence"/>
</dbReference>
<organism evidence="1 2">
    <name type="scientific">Dibothriocephalus latus</name>
    <name type="common">Fish tapeworm</name>
    <name type="synonym">Diphyllobothrium latum</name>
    <dbReference type="NCBI Taxonomy" id="60516"/>
    <lineage>
        <taxon>Eukaryota</taxon>
        <taxon>Metazoa</taxon>
        <taxon>Spiralia</taxon>
        <taxon>Lophotrochozoa</taxon>
        <taxon>Platyhelminthes</taxon>
        <taxon>Cestoda</taxon>
        <taxon>Eucestoda</taxon>
        <taxon>Diphyllobothriidea</taxon>
        <taxon>Diphyllobothriidae</taxon>
        <taxon>Dibothriocephalus</taxon>
    </lineage>
</organism>
<evidence type="ECO:0000313" key="2">
    <source>
        <dbReference type="Proteomes" id="UP000281553"/>
    </source>
</evidence>
<reference evidence="1 2" key="1">
    <citation type="submission" date="2018-11" db="EMBL/GenBank/DDBJ databases">
        <authorList>
            <consortium name="Pathogen Informatics"/>
        </authorList>
    </citation>
    <scope>NUCLEOTIDE SEQUENCE [LARGE SCALE GENOMIC DNA]</scope>
</reference>
<proteinExistence type="predicted"/>